<name>B9LVI5_HALLT</name>
<gene>
    <name evidence="1" type="ordered locus">Hlac_3162</name>
</gene>
<dbReference type="AlphaFoldDB" id="B9LVI5"/>
<keyword evidence="2" id="KW-1185">Reference proteome</keyword>
<evidence type="ECO:0000313" key="2">
    <source>
        <dbReference type="Proteomes" id="UP000000740"/>
    </source>
</evidence>
<reference evidence="1 2" key="1">
    <citation type="journal article" date="2016" name="Stand. Genomic Sci.">
        <title>Complete genome sequence of the Antarctic Halorubrum lacusprofundi type strain ACAM 34.</title>
        <authorList>
            <person name="Anderson I.J."/>
            <person name="DasSarma P."/>
            <person name="Lucas S."/>
            <person name="Copeland A."/>
            <person name="Lapidus A."/>
            <person name="Del Rio T.G."/>
            <person name="Tice H."/>
            <person name="Dalin E."/>
            <person name="Bruce D.C."/>
            <person name="Goodwin L."/>
            <person name="Pitluck S."/>
            <person name="Sims D."/>
            <person name="Brettin T.S."/>
            <person name="Detter J.C."/>
            <person name="Han C.S."/>
            <person name="Larimer F."/>
            <person name="Hauser L."/>
            <person name="Land M."/>
            <person name="Ivanova N."/>
            <person name="Richardson P."/>
            <person name="Cavicchioli R."/>
            <person name="DasSarma S."/>
            <person name="Woese C.R."/>
            <person name="Kyrpides N.C."/>
        </authorList>
    </citation>
    <scope>NUCLEOTIDE SEQUENCE [LARGE SCALE GENOMIC DNA]</scope>
    <source>
        <strain evidence="2">ATCC 49239 / DSM 5036 / JCM 8891 / ACAM 34</strain>
    </source>
</reference>
<proteinExistence type="predicted"/>
<dbReference type="PROSITE" id="PS51318">
    <property type="entry name" value="TAT"/>
    <property type="match status" value="1"/>
</dbReference>
<evidence type="ECO:0000313" key="1">
    <source>
        <dbReference type="EMBL" id="ACM58698.1"/>
    </source>
</evidence>
<dbReference type="RefSeq" id="WP_014053114.1">
    <property type="nucleotide sequence ID" value="NC_012028.1"/>
</dbReference>
<dbReference type="eggNOG" id="arCOG07919">
    <property type="taxonomic scope" value="Archaea"/>
</dbReference>
<accession>B9LVI5</accession>
<dbReference type="GeneID" id="31400898"/>
<dbReference type="InterPro" id="IPR006311">
    <property type="entry name" value="TAT_signal"/>
</dbReference>
<dbReference type="KEGG" id="hla:Hlac_3162"/>
<dbReference type="Proteomes" id="UP000000740">
    <property type="component" value="Chromosome 2"/>
</dbReference>
<protein>
    <recommendedName>
        <fullName evidence="3">Twin-arginine translocation signal domain-containing protein</fullName>
    </recommendedName>
</protein>
<evidence type="ECO:0008006" key="3">
    <source>
        <dbReference type="Google" id="ProtNLM"/>
    </source>
</evidence>
<dbReference type="HOGENOM" id="CLU_803163_0_0_2"/>
<sequence length="345" mass="37499">MVEPDPAPDFDEEQYQNELNDAVDDGGGCAETWETLSEARDKFTPDRRSVLKGVGALGASAVGVSSLGVATAKEKPGNEEIEVALNSDAVQALLEELHYPDVRKNAAKKIKPKIQNADEDEELDTDELLSILKLPTKIGDIIYPLIDQEEGSPVIFRFKGKGTRPGKYNDLPDNVSSGLISDGEDITIVRGATKHEIDVILNATRFDNKEDLRIVKTSEMNGFRLFKGFEDSSEQSSQQDPDSDLDLQVYEVLLEDREIQYEVQELFEDDEPSSDDIEVGEVAIAQQSCLNTCTTCIGIIGGACPACLAFLTFGVPGAVAFIICFTSVCGITLPVFCGQCLDCGT</sequence>
<organism evidence="1 2">
    <name type="scientific">Halorubrum lacusprofundi (strain ATCC 49239 / DSM 5036 / JCM 8891 / ACAM 34)</name>
    <dbReference type="NCBI Taxonomy" id="416348"/>
    <lineage>
        <taxon>Archaea</taxon>
        <taxon>Methanobacteriati</taxon>
        <taxon>Methanobacteriota</taxon>
        <taxon>Stenosarchaea group</taxon>
        <taxon>Halobacteria</taxon>
        <taxon>Halobacteriales</taxon>
        <taxon>Haloferacaceae</taxon>
        <taxon>Halorubrum</taxon>
    </lineage>
</organism>
<dbReference type="EMBL" id="CP001366">
    <property type="protein sequence ID" value="ACM58698.1"/>
    <property type="molecule type" value="Genomic_DNA"/>
</dbReference>